<accession>X1FPM6</accession>
<evidence type="ECO:0000313" key="1">
    <source>
        <dbReference type="EMBL" id="GAH22723.1"/>
    </source>
</evidence>
<dbReference type="EMBL" id="BART01039706">
    <property type="protein sequence ID" value="GAH22723.1"/>
    <property type="molecule type" value="Genomic_DNA"/>
</dbReference>
<organism evidence="1">
    <name type="scientific">marine sediment metagenome</name>
    <dbReference type="NCBI Taxonomy" id="412755"/>
    <lineage>
        <taxon>unclassified sequences</taxon>
        <taxon>metagenomes</taxon>
        <taxon>ecological metagenomes</taxon>
    </lineage>
</organism>
<proteinExistence type="predicted"/>
<gene>
    <name evidence="1" type="ORF">S01H4_65098</name>
</gene>
<dbReference type="AlphaFoldDB" id="X1FPM6"/>
<comment type="caution">
    <text evidence="1">The sequence shown here is derived from an EMBL/GenBank/DDBJ whole genome shotgun (WGS) entry which is preliminary data.</text>
</comment>
<feature type="non-terminal residue" evidence="1">
    <location>
        <position position="1"/>
    </location>
</feature>
<sequence>AGFIGKRIPKGLFIYFHHESEGKGSVSTSARQNMGELHKTVLERHNNRNKKNND</sequence>
<name>X1FPM6_9ZZZZ</name>
<reference evidence="1" key="1">
    <citation type="journal article" date="2014" name="Front. Microbiol.">
        <title>High frequency of phylogenetically diverse reductive dehalogenase-homologous genes in deep subseafloor sedimentary metagenomes.</title>
        <authorList>
            <person name="Kawai M."/>
            <person name="Futagami T."/>
            <person name="Toyoda A."/>
            <person name="Takaki Y."/>
            <person name="Nishi S."/>
            <person name="Hori S."/>
            <person name="Arai W."/>
            <person name="Tsubouchi T."/>
            <person name="Morono Y."/>
            <person name="Uchiyama I."/>
            <person name="Ito T."/>
            <person name="Fujiyama A."/>
            <person name="Inagaki F."/>
            <person name="Takami H."/>
        </authorList>
    </citation>
    <scope>NUCLEOTIDE SEQUENCE</scope>
    <source>
        <strain evidence="1">Expedition CK06-06</strain>
    </source>
</reference>
<protein>
    <submittedName>
        <fullName evidence="1">Uncharacterized protein</fullName>
    </submittedName>
</protein>